<dbReference type="InterPro" id="IPR002347">
    <property type="entry name" value="SDR_fam"/>
</dbReference>
<accession>A0A1X1ZII9</accession>
<gene>
    <name evidence="3" type="ORF">AWC19_12210</name>
</gene>
<evidence type="ECO:0000313" key="3">
    <source>
        <dbReference type="EMBL" id="ORW23085.1"/>
    </source>
</evidence>
<dbReference type="GO" id="GO:0050664">
    <property type="term" value="F:oxidoreductase activity, acting on NAD(P)H, oxygen as acceptor"/>
    <property type="evidence" value="ECO:0007669"/>
    <property type="project" value="TreeGrafter"/>
</dbReference>
<keyword evidence="2" id="KW-0560">Oxidoreductase</keyword>
<dbReference type="Gene3D" id="3.40.50.720">
    <property type="entry name" value="NAD(P)-binding Rossmann-like Domain"/>
    <property type="match status" value="1"/>
</dbReference>
<dbReference type="OrthoDB" id="9803333at2"/>
<dbReference type="PRINTS" id="PR00081">
    <property type="entry name" value="GDHRDH"/>
</dbReference>
<evidence type="ECO:0000256" key="2">
    <source>
        <dbReference type="ARBA" id="ARBA00023002"/>
    </source>
</evidence>
<dbReference type="NCBIfam" id="NF005395">
    <property type="entry name" value="PRK06940.1"/>
    <property type="match status" value="1"/>
</dbReference>
<dbReference type="SUPFAM" id="SSF51735">
    <property type="entry name" value="NAD(P)-binding Rossmann-fold domains"/>
    <property type="match status" value="1"/>
</dbReference>
<comment type="caution">
    <text evidence="3">The sequence shown here is derived from an EMBL/GenBank/DDBJ whole genome shotgun (WGS) entry which is preliminary data.</text>
</comment>
<dbReference type="Proteomes" id="UP000193529">
    <property type="component" value="Unassembled WGS sequence"/>
</dbReference>
<sequence length="281" mass="28655">MIRDVSVVIGIGGIGIAVARRVGPGRSLVLADVDTKSLHDAASRLADEGHIVRSAHVDVTSRGSLAELAAAASSIGPVSSVVHTAGLSPEQATVGAFLAVDLMGVALTIDAFGAVIERGGSGVVISSMAAHLNQPIEPDIEFQLATTPTEELLALPANDPNRFKVPGEAYAHAKRVNQLRVAMAATEWGRRGARINSISPGIIATPMGRQELAGASGGAMRAMIDGSGTQRPGTADDIAAVVDFLLSPAASFVTGTDLLVDGGVTAAFRTGQIDFGRAIPP</sequence>
<dbReference type="Pfam" id="PF13561">
    <property type="entry name" value="adh_short_C2"/>
    <property type="match status" value="2"/>
</dbReference>
<reference evidence="3 4" key="1">
    <citation type="submission" date="2016-01" db="EMBL/GenBank/DDBJ databases">
        <title>The new phylogeny of the genus Mycobacterium.</title>
        <authorList>
            <person name="Tarcisio F."/>
            <person name="Conor M."/>
            <person name="Antonella G."/>
            <person name="Elisabetta G."/>
            <person name="Giulia F.S."/>
            <person name="Sara T."/>
            <person name="Anna F."/>
            <person name="Clotilde B."/>
            <person name="Roberto B."/>
            <person name="Veronica D.S."/>
            <person name="Fabio R."/>
            <person name="Monica P."/>
            <person name="Olivier J."/>
            <person name="Enrico T."/>
            <person name="Nicola S."/>
        </authorList>
    </citation>
    <scope>NUCLEOTIDE SEQUENCE [LARGE SCALE GENOMIC DNA]</scope>
    <source>
        <strain evidence="3 4">DSM 44572</strain>
    </source>
</reference>
<dbReference type="PANTHER" id="PTHR43008:SF4">
    <property type="entry name" value="CHAIN DEHYDROGENASE, PUTATIVE (AFU_ORTHOLOGUE AFUA_4G08710)-RELATED"/>
    <property type="match status" value="1"/>
</dbReference>
<organism evidence="3 4">
    <name type="scientific">Mycobacterium palustre</name>
    <dbReference type="NCBI Taxonomy" id="153971"/>
    <lineage>
        <taxon>Bacteria</taxon>
        <taxon>Bacillati</taxon>
        <taxon>Actinomycetota</taxon>
        <taxon>Actinomycetes</taxon>
        <taxon>Mycobacteriales</taxon>
        <taxon>Mycobacteriaceae</taxon>
        <taxon>Mycobacterium</taxon>
        <taxon>Mycobacterium simiae complex</taxon>
    </lineage>
</organism>
<dbReference type="EMBL" id="LQPJ01000110">
    <property type="protein sequence ID" value="ORW23085.1"/>
    <property type="molecule type" value="Genomic_DNA"/>
</dbReference>
<dbReference type="PANTHER" id="PTHR43008">
    <property type="entry name" value="BENZIL REDUCTASE"/>
    <property type="match status" value="1"/>
</dbReference>
<dbReference type="STRING" id="153971.AWC19_12210"/>
<proteinExistence type="inferred from homology"/>
<dbReference type="RefSeq" id="WP_085079240.1">
    <property type="nucleotide sequence ID" value="NZ_JACKRZ010000218.1"/>
</dbReference>
<keyword evidence="4" id="KW-1185">Reference proteome</keyword>
<name>A0A1X1ZII9_9MYCO</name>
<comment type="similarity">
    <text evidence="1">Belongs to the short-chain dehydrogenases/reductases (SDR) family.</text>
</comment>
<dbReference type="InterPro" id="IPR036291">
    <property type="entry name" value="NAD(P)-bd_dom_sf"/>
</dbReference>
<protein>
    <submittedName>
        <fullName evidence="3">Short-chain dehydrogenase</fullName>
    </submittedName>
</protein>
<evidence type="ECO:0000313" key="4">
    <source>
        <dbReference type="Proteomes" id="UP000193529"/>
    </source>
</evidence>
<evidence type="ECO:0000256" key="1">
    <source>
        <dbReference type="ARBA" id="ARBA00006484"/>
    </source>
</evidence>
<dbReference type="AlphaFoldDB" id="A0A1X1ZII9"/>